<accession>A0ABS1WNT7</accession>
<gene>
    <name evidence="2" type="ORF">JAO71_13290</name>
</gene>
<dbReference type="EMBL" id="JAEMEF010000013">
    <property type="protein sequence ID" value="MBL7560777.1"/>
    <property type="molecule type" value="Genomic_DNA"/>
</dbReference>
<dbReference type="RefSeq" id="WP_028290790.1">
    <property type="nucleotide sequence ID" value="NZ_JAEMEF010000013.1"/>
</dbReference>
<feature type="region of interest" description="Disordered" evidence="1">
    <location>
        <begin position="97"/>
        <end position="120"/>
    </location>
</feature>
<comment type="caution">
    <text evidence="2">The sequence shown here is derived from an EMBL/GenBank/DDBJ whole genome shotgun (WGS) entry which is preliminary data.</text>
</comment>
<evidence type="ECO:0000256" key="1">
    <source>
        <dbReference type="SAM" id="MobiDB-lite"/>
    </source>
</evidence>
<protein>
    <submittedName>
        <fullName evidence="2">Uncharacterized protein</fullName>
    </submittedName>
</protein>
<organism evidence="2 3">
    <name type="scientific">Olleya sediminilitoris</name>
    <dbReference type="NCBI Taxonomy" id="2795739"/>
    <lineage>
        <taxon>Bacteria</taxon>
        <taxon>Pseudomonadati</taxon>
        <taxon>Bacteroidota</taxon>
        <taxon>Flavobacteriia</taxon>
        <taxon>Flavobacteriales</taxon>
        <taxon>Flavobacteriaceae</taxon>
    </lineage>
</organism>
<keyword evidence="3" id="KW-1185">Reference proteome</keyword>
<name>A0ABS1WNT7_9FLAO</name>
<evidence type="ECO:0000313" key="2">
    <source>
        <dbReference type="EMBL" id="MBL7560777.1"/>
    </source>
</evidence>
<sequence length="120" mass="13307">MSKPQGVITAKEAIELSDQWTKLRKDANDRAAGKPDNRSSWYSLEEMETFIKMIKEENKSVNGIRFYLGVDKVSKLDQKGYTTIFMVPTEEINGGNHDIIGANGMDRAGNGNPPQSGCPQ</sequence>
<reference evidence="2 3" key="1">
    <citation type="submission" date="2020-12" db="EMBL/GenBank/DDBJ databases">
        <title>Olleya sediminilitoris sp. nov., isolated from a tidal flat.</title>
        <authorList>
            <person name="Park S."/>
            <person name="Yoon J.-H."/>
        </authorList>
    </citation>
    <scope>NUCLEOTIDE SEQUENCE [LARGE SCALE GENOMIC DNA]</scope>
    <source>
        <strain evidence="2 3">YSTF-M6</strain>
    </source>
</reference>
<dbReference type="Proteomes" id="UP000605013">
    <property type="component" value="Unassembled WGS sequence"/>
</dbReference>
<evidence type="ECO:0000313" key="3">
    <source>
        <dbReference type="Proteomes" id="UP000605013"/>
    </source>
</evidence>
<proteinExistence type="predicted"/>